<accession>A0A9R0QD37</accession>
<keyword evidence="2" id="KW-1185">Reference proteome</keyword>
<gene>
    <name evidence="1" type="ORF">TRITD_1Av1G180150</name>
</gene>
<evidence type="ECO:0000313" key="2">
    <source>
        <dbReference type="Proteomes" id="UP000324705"/>
    </source>
</evidence>
<sequence length="92" mass="10416">MGVEDDANSFALGTIHQVENDGNSYHTPTRTSSLLFCGSRYDPECDPNLQPVIGMQFDTWEEGTEWSRAKEEGDGYWQDCFAQMNNFARSIV</sequence>
<name>A0A9R0QD37_TRITD</name>
<dbReference type="Gramene" id="TRITD1Av1G180150.1">
    <property type="protein sequence ID" value="TRITD1Av1G180150.1"/>
    <property type="gene ID" value="TRITD1Av1G180150"/>
</dbReference>
<dbReference type="OMA" id="IHQVEND"/>
<dbReference type="EMBL" id="LT934111">
    <property type="protein sequence ID" value="VAH08354.1"/>
    <property type="molecule type" value="Genomic_DNA"/>
</dbReference>
<protein>
    <submittedName>
        <fullName evidence="1">Uncharacterized protein</fullName>
    </submittedName>
</protein>
<dbReference type="Proteomes" id="UP000324705">
    <property type="component" value="Chromosome 1A"/>
</dbReference>
<evidence type="ECO:0000313" key="1">
    <source>
        <dbReference type="EMBL" id="VAH08354.1"/>
    </source>
</evidence>
<reference evidence="1 2" key="1">
    <citation type="submission" date="2017-09" db="EMBL/GenBank/DDBJ databases">
        <authorList>
            <consortium name="International Durum Wheat Genome Sequencing Consortium (IDWGSC)"/>
            <person name="Milanesi L."/>
        </authorList>
    </citation>
    <scope>NUCLEOTIDE SEQUENCE [LARGE SCALE GENOMIC DNA]</scope>
    <source>
        <strain evidence="2">cv. Svevo</strain>
    </source>
</reference>
<dbReference type="AlphaFoldDB" id="A0A9R0QD37"/>
<proteinExistence type="predicted"/>
<organism evidence="1 2">
    <name type="scientific">Triticum turgidum subsp. durum</name>
    <name type="common">Durum wheat</name>
    <name type="synonym">Triticum durum</name>
    <dbReference type="NCBI Taxonomy" id="4567"/>
    <lineage>
        <taxon>Eukaryota</taxon>
        <taxon>Viridiplantae</taxon>
        <taxon>Streptophyta</taxon>
        <taxon>Embryophyta</taxon>
        <taxon>Tracheophyta</taxon>
        <taxon>Spermatophyta</taxon>
        <taxon>Magnoliopsida</taxon>
        <taxon>Liliopsida</taxon>
        <taxon>Poales</taxon>
        <taxon>Poaceae</taxon>
        <taxon>BOP clade</taxon>
        <taxon>Pooideae</taxon>
        <taxon>Triticodae</taxon>
        <taxon>Triticeae</taxon>
        <taxon>Triticinae</taxon>
        <taxon>Triticum</taxon>
    </lineage>
</organism>